<dbReference type="AlphaFoldDB" id="A0A926HWZ7"/>
<organism evidence="2 3">
    <name type="scientific">Guopingia tenuis</name>
    <dbReference type="NCBI Taxonomy" id="2763656"/>
    <lineage>
        <taxon>Bacteria</taxon>
        <taxon>Bacillati</taxon>
        <taxon>Bacillota</taxon>
        <taxon>Clostridia</taxon>
        <taxon>Christensenellales</taxon>
        <taxon>Christensenellaceae</taxon>
        <taxon>Guopingia</taxon>
    </lineage>
</organism>
<keyword evidence="3" id="KW-1185">Reference proteome</keyword>
<dbReference type="RefSeq" id="WP_249279987.1">
    <property type="nucleotide sequence ID" value="NZ_JACRSS010000001.1"/>
</dbReference>
<proteinExistence type="predicted"/>
<reference evidence="2" key="1">
    <citation type="submission" date="2020-08" db="EMBL/GenBank/DDBJ databases">
        <title>Genome public.</title>
        <authorList>
            <person name="Liu C."/>
            <person name="Sun Q."/>
        </authorList>
    </citation>
    <scope>NUCLEOTIDE SEQUENCE</scope>
    <source>
        <strain evidence="2">NSJ-63</strain>
    </source>
</reference>
<evidence type="ECO:0000313" key="2">
    <source>
        <dbReference type="EMBL" id="MBC8538221.1"/>
    </source>
</evidence>
<dbReference type="Proteomes" id="UP000617951">
    <property type="component" value="Unassembled WGS sequence"/>
</dbReference>
<feature type="region of interest" description="Disordered" evidence="1">
    <location>
        <begin position="53"/>
        <end position="73"/>
    </location>
</feature>
<name>A0A926HWZ7_9FIRM</name>
<accession>A0A926HWZ7</accession>
<dbReference type="EMBL" id="JACRSS010000001">
    <property type="protein sequence ID" value="MBC8538221.1"/>
    <property type="molecule type" value="Genomic_DNA"/>
</dbReference>
<protein>
    <submittedName>
        <fullName evidence="2">Uncharacterized protein</fullName>
    </submittedName>
</protein>
<gene>
    <name evidence="2" type="ORF">H8693_04665</name>
</gene>
<evidence type="ECO:0000313" key="3">
    <source>
        <dbReference type="Proteomes" id="UP000617951"/>
    </source>
</evidence>
<comment type="caution">
    <text evidence="2">The sequence shown here is derived from an EMBL/GenBank/DDBJ whole genome shotgun (WGS) entry which is preliminary data.</text>
</comment>
<evidence type="ECO:0000256" key="1">
    <source>
        <dbReference type="SAM" id="MobiDB-lite"/>
    </source>
</evidence>
<sequence length="73" mass="8265">MNEERPGLIFKCWEGLLIPYRLLKKGMKNDGRDTRAMAVFFVFGSAREKFQQNMSGDAGTGKERTVVGSHHSM</sequence>